<sequence>MGDPSMATVESISLRRNSICHGKKHSYTVSSLSSFRQLRELTDGGKEVVLDGQSLNLSSVFAVAHNGVAATITDDKDVLDRMHHSVDLLSQKLAKGEVIYGVNTGFGGSADTRTQDYTTLQKALIQHHNAAVLLPSDRGFGSPVSSLQHLRSHCMPVPIVRAAMLTRCNSLLRGHSAVRVQVVEHILTLLAHGLTPVVPLRGSISASGDLTPLAYIAGALEGNPDISMHNAAGDQIIPADEALKLAGLVPLDFGPKEGLGLLNGTAFSGGAASLVLFEANQLVLLSQILTAMGTEALLGTRYNYHPFIADARPHDGQQEAAANIFKMLTDSMLAKNPTEGSETANHGGLAQDRYALRTSTQWIGPQIENMALSLKQVVCELNSTTDNPLLDPEEAQIHHGGNFQAASVTSAMEKTMGAMQMLGKMIFSQCSEVINPNLSRGLPPNLSVDDPSLSFAFKGVDINMASYMSELAYLNHPVSNHVQSAEMHNQGLNSLAFIACRYAADAVEVLSLMAATYLYVLCQALDLRALNLEFVKDARVQVDDITAELYSSTFGARLPAVQNELWEELMNHWSRTSTSDLTERCQLTTSYSVGVLLRSLAAESNFANTSMTDVQAAQHWQTRVCNVLSRRYATTRETFLTNQTTKSYLCSASQSFYTFVREKLAVPMHRGIADHPTYDTAERRKKECIGTQVSKVYTALRKGEFQDVLLSCW</sequence>
<reference evidence="4 5" key="1">
    <citation type="submission" date="2017-05" db="EMBL/GenBank/DDBJ databases">
        <title>Genome sequence for an aflatoxigenic pathogen of Argentinian peanut, Aspergillus arachidicola.</title>
        <authorList>
            <person name="Moore G."/>
            <person name="Beltz S.B."/>
            <person name="Mack B.M."/>
        </authorList>
    </citation>
    <scope>NUCLEOTIDE SEQUENCE [LARGE SCALE GENOMIC DNA]</scope>
    <source>
        <strain evidence="4 5">CBS 117610</strain>
    </source>
</reference>
<evidence type="ECO:0000313" key="3">
    <source>
        <dbReference type="EMBL" id="KAE8347011.1"/>
    </source>
</evidence>
<dbReference type="EMBL" id="NEXV01000045">
    <property type="protein sequence ID" value="PIG89728.1"/>
    <property type="molecule type" value="Genomic_DNA"/>
</dbReference>
<dbReference type="InterPro" id="IPR024083">
    <property type="entry name" value="Fumarase/histidase_N"/>
</dbReference>
<evidence type="ECO:0000256" key="2">
    <source>
        <dbReference type="RuleBase" id="RU003954"/>
    </source>
</evidence>
<dbReference type="SUPFAM" id="SSF48557">
    <property type="entry name" value="L-aspartase-like"/>
    <property type="match status" value="1"/>
</dbReference>
<dbReference type="AlphaFoldDB" id="A0A2G7GA55"/>
<reference evidence="3" key="2">
    <citation type="submission" date="2019-04" db="EMBL/GenBank/DDBJ databases">
        <title>Friends and foes A comparative genomics study of 23 Aspergillus species from section Flavi.</title>
        <authorList>
            <consortium name="DOE Joint Genome Institute"/>
            <person name="Kjaerbolling I."/>
            <person name="Vesth T."/>
            <person name="Frisvad J.C."/>
            <person name="Nybo J.L."/>
            <person name="Theobald S."/>
            <person name="Kildgaard S."/>
            <person name="Isbrandt T."/>
            <person name="Kuo A."/>
            <person name="Sato A."/>
            <person name="Lyhne E.K."/>
            <person name="Kogle M.E."/>
            <person name="Wiebenga A."/>
            <person name="Kun R.S."/>
            <person name="Lubbers R.J."/>
            <person name="Makela M.R."/>
            <person name="Barry K."/>
            <person name="Chovatia M."/>
            <person name="Clum A."/>
            <person name="Daum C."/>
            <person name="Haridas S."/>
            <person name="He G."/>
            <person name="LaButti K."/>
            <person name="Lipzen A."/>
            <person name="Mondo S."/>
            <person name="Riley R."/>
            <person name="Salamov A."/>
            <person name="Simmons B.A."/>
            <person name="Magnuson J.K."/>
            <person name="Henrissat B."/>
            <person name="Mortensen U.H."/>
            <person name="Larsen T.O."/>
            <person name="Devries R.P."/>
            <person name="Grigoriev I.V."/>
            <person name="Machida M."/>
            <person name="Baker S.E."/>
            <person name="Andersen M.R."/>
        </authorList>
    </citation>
    <scope>NUCLEOTIDE SEQUENCE</scope>
    <source>
        <strain evidence="3">CBS 117612</strain>
    </source>
</reference>
<accession>A0A2G7GA55</accession>
<dbReference type="EMBL" id="ML737114">
    <property type="protein sequence ID" value="KAE8347011.1"/>
    <property type="molecule type" value="Genomic_DNA"/>
</dbReference>
<dbReference type="InterPro" id="IPR023144">
    <property type="entry name" value="Phe_NH3-lyase_shielding_dom_sf"/>
</dbReference>
<dbReference type="InterPro" id="IPR005922">
    <property type="entry name" value="Phe_NH3-lyase"/>
</dbReference>
<evidence type="ECO:0000313" key="4">
    <source>
        <dbReference type="EMBL" id="PIG89728.1"/>
    </source>
</evidence>
<dbReference type="OrthoDB" id="10051290at2759"/>
<dbReference type="NCBIfam" id="TIGR01226">
    <property type="entry name" value="phe_am_lyase"/>
    <property type="match status" value="1"/>
</dbReference>
<organism evidence="4 5">
    <name type="scientific">Aspergillus arachidicola</name>
    <dbReference type="NCBI Taxonomy" id="656916"/>
    <lineage>
        <taxon>Eukaryota</taxon>
        <taxon>Fungi</taxon>
        <taxon>Dikarya</taxon>
        <taxon>Ascomycota</taxon>
        <taxon>Pezizomycotina</taxon>
        <taxon>Eurotiomycetes</taxon>
        <taxon>Eurotiomycetidae</taxon>
        <taxon>Eurotiales</taxon>
        <taxon>Aspergillaceae</taxon>
        <taxon>Aspergillus</taxon>
        <taxon>Aspergillus subgen. Circumdati</taxon>
    </lineage>
</organism>
<comment type="similarity">
    <text evidence="1 2">Belongs to the PAL/histidase family.</text>
</comment>
<dbReference type="Proteomes" id="UP000231358">
    <property type="component" value="Unassembled WGS sequence"/>
</dbReference>
<dbReference type="GO" id="GO:0006559">
    <property type="term" value="P:L-phenylalanine catabolic process"/>
    <property type="evidence" value="ECO:0007669"/>
    <property type="project" value="InterPro"/>
</dbReference>
<dbReference type="PANTHER" id="PTHR10362">
    <property type="entry name" value="HISTIDINE AMMONIA-LYASE"/>
    <property type="match status" value="1"/>
</dbReference>
<evidence type="ECO:0000256" key="1">
    <source>
        <dbReference type="ARBA" id="ARBA00007238"/>
    </source>
</evidence>
<dbReference type="Gene3D" id="1.10.275.10">
    <property type="entry name" value="Fumarase/aspartase (N-terminal domain)"/>
    <property type="match status" value="1"/>
</dbReference>
<dbReference type="STRING" id="656916.A0A2G7GA55"/>
<gene>
    <name evidence="4" type="ORF">AARAC_005060</name>
    <name evidence="3" type="ORF">BDV24DRAFT_174572</name>
</gene>
<keyword evidence="5" id="KW-1185">Reference proteome</keyword>
<name>A0A2G7GA55_9EURO</name>
<dbReference type="InterPro" id="IPR008948">
    <property type="entry name" value="L-Aspartase-like"/>
</dbReference>
<dbReference type="Proteomes" id="UP000325558">
    <property type="component" value="Unassembled WGS sequence"/>
</dbReference>
<dbReference type="Pfam" id="PF00221">
    <property type="entry name" value="Lyase_aromatic"/>
    <property type="match status" value="1"/>
</dbReference>
<dbReference type="GO" id="GO:0005737">
    <property type="term" value="C:cytoplasm"/>
    <property type="evidence" value="ECO:0007669"/>
    <property type="project" value="InterPro"/>
</dbReference>
<proteinExistence type="inferred from homology"/>
<dbReference type="GO" id="GO:0016841">
    <property type="term" value="F:ammonia-lyase activity"/>
    <property type="evidence" value="ECO:0007669"/>
    <property type="project" value="InterPro"/>
</dbReference>
<dbReference type="CDD" id="cd00332">
    <property type="entry name" value="PAL-HAL"/>
    <property type="match status" value="1"/>
</dbReference>
<dbReference type="PROSITE" id="PS00488">
    <property type="entry name" value="PAL_HISTIDASE"/>
    <property type="match status" value="1"/>
</dbReference>
<dbReference type="Gene3D" id="1.10.274.20">
    <property type="entry name" value="Phenylalanine ammonia-lyase 1, domain 3"/>
    <property type="match status" value="1"/>
</dbReference>
<protein>
    <submittedName>
        <fullName evidence="4">Phenylalanine ammonia-lyase</fullName>
    </submittedName>
</protein>
<dbReference type="Gene3D" id="1.20.200.10">
    <property type="entry name" value="Fumarase/aspartase (Central domain)"/>
    <property type="match status" value="1"/>
</dbReference>
<keyword evidence="2 4" id="KW-0456">Lyase</keyword>
<dbReference type="InterPro" id="IPR001106">
    <property type="entry name" value="Aromatic_Lyase"/>
</dbReference>
<evidence type="ECO:0000313" key="5">
    <source>
        <dbReference type="Proteomes" id="UP000231358"/>
    </source>
</evidence>
<dbReference type="InterPro" id="IPR022313">
    <property type="entry name" value="Phe/His_NH3-lyase_AS"/>
</dbReference>